<evidence type="ECO:0000256" key="15">
    <source>
        <dbReference type="ARBA" id="ARBA00023136"/>
    </source>
</evidence>
<dbReference type="SUPFAM" id="SSF50911">
    <property type="entry name" value="Mannose 6-phosphate receptor domain"/>
    <property type="match status" value="1"/>
</dbReference>
<gene>
    <name evidence="22" type="ORF">BD410DRAFT_786373</name>
</gene>
<dbReference type="GO" id="GO:0000139">
    <property type="term" value="C:Golgi membrane"/>
    <property type="evidence" value="ECO:0007669"/>
    <property type="project" value="UniProtKB-SubCell"/>
</dbReference>
<feature type="region of interest" description="Disordered" evidence="18">
    <location>
        <begin position="183"/>
        <end position="206"/>
    </location>
</feature>
<dbReference type="GO" id="GO:0031966">
    <property type="term" value="C:mitochondrial membrane"/>
    <property type="evidence" value="ECO:0007669"/>
    <property type="project" value="UniProtKB-SubCell"/>
</dbReference>
<dbReference type="InterPro" id="IPR018939">
    <property type="entry name" value="Autophagy-rel_prot_27"/>
</dbReference>
<keyword evidence="10" id="KW-0653">Protein transport</keyword>
<keyword evidence="15 19" id="KW-0472">Membrane</keyword>
<keyword evidence="8 19" id="KW-0812">Transmembrane</keyword>
<dbReference type="GO" id="GO:0030659">
    <property type="term" value="C:cytoplasmic vesicle membrane"/>
    <property type="evidence" value="ECO:0007669"/>
    <property type="project" value="UniProtKB-SubCell"/>
</dbReference>
<dbReference type="GO" id="GO:0034045">
    <property type="term" value="C:phagophore assembly site membrane"/>
    <property type="evidence" value="ECO:0007669"/>
    <property type="project" value="UniProtKB-SubCell"/>
</dbReference>
<dbReference type="InterPro" id="IPR009011">
    <property type="entry name" value="Man6P_isomerase_rcpt-bd_dom_sf"/>
</dbReference>
<protein>
    <recommendedName>
        <fullName evidence="6">Autophagy-related protein 27</fullName>
    </recommendedName>
</protein>
<evidence type="ECO:0000256" key="3">
    <source>
        <dbReference type="ARBA" id="ARBA00004472"/>
    </source>
</evidence>
<dbReference type="EMBL" id="ML170167">
    <property type="protein sequence ID" value="TDL24261.1"/>
    <property type="molecule type" value="Genomic_DNA"/>
</dbReference>
<evidence type="ECO:0000256" key="8">
    <source>
        <dbReference type="ARBA" id="ARBA00022692"/>
    </source>
</evidence>
<evidence type="ECO:0000256" key="11">
    <source>
        <dbReference type="ARBA" id="ARBA00022989"/>
    </source>
</evidence>
<evidence type="ECO:0000256" key="1">
    <source>
        <dbReference type="ARBA" id="ARBA00004304"/>
    </source>
</evidence>
<feature type="chain" id="PRO_5021499078" description="Autophagy-related protein 27" evidence="20">
    <location>
        <begin position="21"/>
        <end position="286"/>
    </location>
</feature>
<dbReference type="PANTHER" id="PTHR15071:SF13">
    <property type="entry name" value="AUTOPHAGY-RELATED PROTEIN 27"/>
    <property type="match status" value="1"/>
</dbReference>
<dbReference type="Pfam" id="PF09451">
    <property type="entry name" value="ATG27"/>
    <property type="match status" value="1"/>
</dbReference>
<dbReference type="OrthoDB" id="29460at2759"/>
<evidence type="ECO:0000256" key="20">
    <source>
        <dbReference type="SAM" id="SignalP"/>
    </source>
</evidence>
<evidence type="ECO:0000256" key="13">
    <source>
        <dbReference type="ARBA" id="ARBA00023034"/>
    </source>
</evidence>
<dbReference type="AlphaFoldDB" id="A0A4Y7QAF8"/>
<evidence type="ECO:0000259" key="21">
    <source>
        <dbReference type="PROSITE" id="PS51914"/>
    </source>
</evidence>
<evidence type="ECO:0000256" key="19">
    <source>
        <dbReference type="SAM" id="Phobius"/>
    </source>
</evidence>
<proteinExistence type="inferred from homology"/>
<comment type="similarity">
    <text evidence="5">Belongs to the ATG27 family.</text>
</comment>
<accession>A0A4Y7QAF8</accession>
<feature type="signal peptide" evidence="20">
    <location>
        <begin position="1"/>
        <end position="20"/>
    </location>
</feature>
<evidence type="ECO:0000256" key="4">
    <source>
        <dbReference type="ARBA" id="ARBA00004614"/>
    </source>
</evidence>
<dbReference type="STRING" id="50990.A0A4Y7QAF8"/>
<feature type="domain" description="MRH" evidence="21">
    <location>
        <begin position="25"/>
        <end position="185"/>
    </location>
</feature>
<evidence type="ECO:0000256" key="10">
    <source>
        <dbReference type="ARBA" id="ARBA00022927"/>
    </source>
</evidence>
<keyword evidence="12" id="KW-0072">Autophagy</keyword>
<evidence type="ECO:0000256" key="2">
    <source>
        <dbReference type="ARBA" id="ARBA00004358"/>
    </source>
</evidence>
<evidence type="ECO:0000256" key="5">
    <source>
        <dbReference type="ARBA" id="ARBA00005363"/>
    </source>
</evidence>
<keyword evidence="17" id="KW-0968">Cytoplasmic vesicle</keyword>
<keyword evidence="11 19" id="KW-1133">Transmembrane helix</keyword>
<dbReference type="Gene3D" id="2.70.130.10">
    <property type="entry name" value="Mannose-6-phosphate receptor binding domain"/>
    <property type="match status" value="1"/>
</dbReference>
<sequence length="286" mass="31156">MVKRQSLLLCSLCCLPLAFAQDSPFDCHVSLDGGARKYDLTSLKGEHTASRTRDTPPTTMVDEVRFDLCEDLKPRDGVAAADQCTSNTRACFTKTNKKTEQGDRIVAVIPVARSDGQTTVEVSSLSSPKGLQLIFHGSPYPTTDPQPQTFSVALLCDSTTSSPQFKSYNNSQLSVEWKTPAACEADGKEPPKDGDKEGDGGNGGQEDAHVGSGLGWFFLLLLLAFAAYFALGAYYNYTTYGATGSDLIPHRDFWRDVPYLIRDVVSHLCSSFRPRRTSSRGGYIAV</sequence>
<dbReference type="PANTHER" id="PTHR15071">
    <property type="entry name" value="MANNOSE-6-PHOSPHATE RECEPTOR FAMILY MEMBER"/>
    <property type="match status" value="1"/>
</dbReference>
<evidence type="ECO:0000256" key="14">
    <source>
        <dbReference type="ARBA" id="ARBA00023128"/>
    </source>
</evidence>
<dbReference type="GO" id="GO:0006914">
    <property type="term" value="P:autophagy"/>
    <property type="evidence" value="ECO:0007669"/>
    <property type="project" value="UniProtKB-KW"/>
</dbReference>
<dbReference type="GO" id="GO:0015031">
    <property type="term" value="P:protein transport"/>
    <property type="evidence" value="ECO:0007669"/>
    <property type="project" value="UniProtKB-KW"/>
</dbReference>
<feature type="compositionally biased region" description="Basic and acidic residues" evidence="18">
    <location>
        <begin position="185"/>
        <end position="199"/>
    </location>
</feature>
<evidence type="ECO:0000313" key="23">
    <source>
        <dbReference type="Proteomes" id="UP000294933"/>
    </source>
</evidence>
<feature type="transmembrane region" description="Helical" evidence="19">
    <location>
        <begin position="214"/>
        <end position="235"/>
    </location>
</feature>
<keyword evidence="23" id="KW-1185">Reference proteome</keyword>
<keyword evidence="16" id="KW-1015">Disulfide bond</keyword>
<evidence type="ECO:0000256" key="9">
    <source>
        <dbReference type="ARBA" id="ARBA00022729"/>
    </source>
</evidence>
<dbReference type="Proteomes" id="UP000294933">
    <property type="component" value="Unassembled WGS sequence"/>
</dbReference>
<dbReference type="InterPro" id="IPR044865">
    <property type="entry name" value="MRH_dom"/>
</dbReference>
<evidence type="ECO:0000256" key="6">
    <source>
        <dbReference type="ARBA" id="ARBA00013776"/>
    </source>
</evidence>
<name>A0A4Y7QAF8_9AGAM</name>
<keyword evidence="7" id="KW-0813">Transport</keyword>
<keyword evidence="9 20" id="KW-0732">Signal</keyword>
<dbReference type="VEuPathDB" id="FungiDB:BD410DRAFT_786373"/>
<evidence type="ECO:0000313" key="22">
    <source>
        <dbReference type="EMBL" id="TDL24261.1"/>
    </source>
</evidence>
<comment type="subcellular location">
    <subcellularLocation>
        <location evidence="2">Cytoplasmic vesicle membrane</location>
        <topology evidence="2">Single-pass type I membrane protein</topology>
    </subcellularLocation>
    <subcellularLocation>
        <location evidence="4">Golgi apparatus membrane</location>
        <topology evidence="4">Single-pass type I membrane protein</topology>
    </subcellularLocation>
    <subcellularLocation>
        <location evidence="1">Mitochondrion membrane</location>
        <topology evidence="1">Single-pass membrane protein</topology>
    </subcellularLocation>
    <subcellularLocation>
        <location evidence="3">Preautophagosomal structure membrane</location>
        <topology evidence="3">Single-pass type I membrane protein</topology>
    </subcellularLocation>
</comment>
<evidence type="ECO:0000256" key="7">
    <source>
        <dbReference type="ARBA" id="ARBA00022448"/>
    </source>
</evidence>
<keyword evidence="13" id="KW-0333">Golgi apparatus</keyword>
<organism evidence="22 23">
    <name type="scientific">Rickenella mellea</name>
    <dbReference type="NCBI Taxonomy" id="50990"/>
    <lineage>
        <taxon>Eukaryota</taxon>
        <taxon>Fungi</taxon>
        <taxon>Dikarya</taxon>
        <taxon>Basidiomycota</taxon>
        <taxon>Agaricomycotina</taxon>
        <taxon>Agaricomycetes</taxon>
        <taxon>Hymenochaetales</taxon>
        <taxon>Rickenellaceae</taxon>
        <taxon>Rickenella</taxon>
    </lineage>
</organism>
<dbReference type="PROSITE" id="PS51914">
    <property type="entry name" value="MRH"/>
    <property type="match status" value="1"/>
</dbReference>
<evidence type="ECO:0000256" key="12">
    <source>
        <dbReference type="ARBA" id="ARBA00023006"/>
    </source>
</evidence>
<evidence type="ECO:0000256" key="18">
    <source>
        <dbReference type="SAM" id="MobiDB-lite"/>
    </source>
</evidence>
<reference evidence="22 23" key="1">
    <citation type="submission" date="2018-06" db="EMBL/GenBank/DDBJ databases">
        <title>A transcriptomic atlas of mushroom development highlights an independent origin of complex multicellularity.</title>
        <authorList>
            <consortium name="DOE Joint Genome Institute"/>
            <person name="Krizsan K."/>
            <person name="Almasi E."/>
            <person name="Merenyi Z."/>
            <person name="Sahu N."/>
            <person name="Viragh M."/>
            <person name="Koszo T."/>
            <person name="Mondo S."/>
            <person name="Kiss B."/>
            <person name="Balint B."/>
            <person name="Kues U."/>
            <person name="Barry K."/>
            <person name="Hegedus J.C."/>
            <person name="Henrissat B."/>
            <person name="Johnson J."/>
            <person name="Lipzen A."/>
            <person name="Ohm R."/>
            <person name="Nagy I."/>
            <person name="Pangilinan J."/>
            <person name="Yan J."/>
            <person name="Xiong Y."/>
            <person name="Grigoriev I.V."/>
            <person name="Hibbett D.S."/>
            <person name="Nagy L.G."/>
        </authorList>
    </citation>
    <scope>NUCLEOTIDE SEQUENCE [LARGE SCALE GENOMIC DNA]</scope>
    <source>
        <strain evidence="22 23">SZMC22713</strain>
    </source>
</reference>
<evidence type="ECO:0000256" key="17">
    <source>
        <dbReference type="ARBA" id="ARBA00023329"/>
    </source>
</evidence>
<keyword evidence="14" id="KW-0496">Mitochondrion</keyword>
<evidence type="ECO:0000256" key="16">
    <source>
        <dbReference type="ARBA" id="ARBA00023157"/>
    </source>
</evidence>